<evidence type="ECO:0000256" key="1">
    <source>
        <dbReference type="SAM" id="MobiDB-lite"/>
    </source>
</evidence>
<organism evidence="2 3">
    <name type="scientific">Cardiocondyla obscurior</name>
    <dbReference type="NCBI Taxonomy" id="286306"/>
    <lineage>
        <taxon>Eukaryota</taxon>
        <taxon>Metazoa</taxon>
        <taxon>Ecdysozoa</taxon>
        <taxon>Arthropoda</taxon>
        <taxon>Hexapoda</taxon>
        <taxon>Insecta</taxon>
        <taxon>Pterygota</taxon>
        <taxon>Neoptera</taxon>
        <taxon>Endopterygota</taxon>
        <taxon>Hymenoptera</taxon>
        <taxon>Apocrita</taxon>
        <taxon>Aculeata</taxon>
        <taxon>Formicoidea</taxon>
        <taxon>Formicidae</taxon>
        <taxon>Myrmicinae</taxon>
        <taxon>Cardiocondyla</taxon>
    </lineage>
</organism>
<protein>
    <submittedName>
        <fullName evidence="2">Uncharacterized protein</fullName>
    </submittedName>
</protein>
<evidence type="ECO:0000313" key="2">
    <source>
        <dbReference type="EMBL" id="KAL0127779.1"/>
    </source>
</evidence>
<dbReference type="Proteomes" id="UP001430953">
    <property type="component" value="Unassembled WGS sequence"/>
</dbReference>
<sequence length="142" mass="16279">MHRSSEPTYDDNFSTRAISLTRTTRDKRERVAFPLLLRAQPREEYRGPRRKRDAARFDGLDLLCSYLDPFFAHASRNYGGDPAGALFPQHGNEERERTDSRNVPRVNLLIPVTDTDHLGPPARYISLSVKYSSRETFSPLGQ</sequence>
<reference evidence="2 3" key="1">
    <citation type="submission" date="2023-03" db="EMBL/GenBank/DDBJ databases">
        <title>High recombination rates correlate with genetic variation in Cardiocondyla obscurior ants.</title>
        <authorList>
            <person name="Errbii M."/>
        </authorList>
    </citation>
    <scope>NUCLEOTIDE SEQUENCE [LARGE SCALE GENOMIC DNA]</scope>
    <source>
        <strain evidence="2">Alpha-2009</strain>
        <tissue evidence="2">Whole body</tissue>
    </source>
</reference>
<name>A0AAW2GHS1_9HYME</name>
<evidence type="ECO:0000313" key="3">
    <source>
        <dbReference type="Proteomes" id="UP001430953"/>
    </source>
</evidence>
<feature type="region of interest" description="Disordered" evidence="1">
    <location>
        <begin position="81"/>
        <end position="103"/>
    </location>
</feature>
<proteinExistence type="predicted"/>
<keyword evidence="3" id="KW-1185">Reference proteome</keyword>
<feature type="compositionally biased region" description="Basic and acidic residues" evidence="1">
    <location>
        <begin position="91"/>
        <end position="102"/>
    </location>
</feature>
<dbReference type="AlphaFoldDB" id="A0AAW2GHS1"/>
<comment type="caution">
    <text evidence="2">The sequence shown here is derived from an EMBL/GenBank/DDBJ whole genome shotgun (WGS) entry which is preliminary data.</text>
</comment>
<accession>A0AAW2GHS1</accession>
<gene>
    <name evidence="2" type="ORF">PUN28_003198</name>
</gene>
<dbReference type="EMBL" id="JADYXP020000003">
    <property type="protein sequence ID" value="KAL0127779.1"/>
    <property type="molecule type" value="Genomic_DNA"/>
</dbReference>